<gene>
    <name evidence="2" type="ORF">BCR33DRAFT_714561</name>
</gene>
<evidence type="ECO:0000313" key="2">
    <source>
        <dbReference type="EMBL" id="ORY48139.1"/>
    </source>
</evidence>
<feature type="region of interest" description="Disordered" evidence="1">
    <location>
        <begin position="171"/>
        <end position="192"/>
    </location>
</feature>
<comment type="caution">
    <text evidence="2">The sequence shown here is derived from an EMBL/GenBank/DDBJ whole genome shotgun (WGS) entry which is preliminary data.</text>
</comment>
<dbReference type="OrthoDB" id="2131959at2759"/>
<name>A0A1Y2CM98_9FUNG</name>
<keyword evidence="3" id="KW-1185">Reference proteome</keyword>
<evidence type="ECO:0000313" key="3">
    <source>
        <dbReference type="Proteomes" id="UP000193642"/>
    </source>
</evidence>
<accession>A0A1Y2CM98</accession>
<feature type="region of interest" description="Disordered" evidence="1">
    <location>
        <begin position="1"/>
        <end position="35"/>
    </location>
</feature>
<dbReference type="Proteomes" id="UP000193642">
    <property type="component" value="Unassembled WGS sequence"/>
</dbReference>
<evidence type="ECO:0000256" key="1">
    <source>
        <dbReference type="SAM" id="MobiDB-lite"/>
    </source>
</evidence>
<feature type="compositionally biased region" description="Low complexity" evidence="1">
    <location>
        <begin position="9"/>
        <end position="35"/>
    </location>
</feature>
<reference evidence="2 3" key="1">
    <citation type="submission" date="2016-07" db="EMBL/GenBank/DDBJ databases">
        <title>Pervasive Adenine N6-methylation of Active Genes in Fungi.</title>
        <authorList>
            <consortium name="DOE Joint Genome Institute"/>
            <person name="Mondo S.J."/>
            <person name="Dannebaum R.O."/>
            <person name="Kuo R.C."/>
            <person name="Labutti K."/>
            <person name="Haridas S."/>
            <person name="Kuo A."/>
            <person name="Salamov A."/>
            <person name="Ahrendt S.R."/>
            <person name="Lipzen A."/>
            <person name="Sullivan W."/>
            <person name="Andreopoulos W.B."/>
            <person name="Clum A."/>
            <person name="Lindquist E."/>
            <person name="Daum C."/>
            <person name="Ramamoorthy G.K."/>
            <person name="Gryganskyi A."/>
            <person name="Culley D."/>
            <person name="Magnuson J.K."/>
            <person name="James T.Y."/>
            <person name="O'Malley M.A."/>
            <person name="Stajich J.E."/>
            <person name="Spatafora J.W."/>
            <person name="Visel A."/>
            <person name="Grigoriev I.V."/>
        </authorList>
    </citation>
    <scope>NUCLEOTIDE SEQUENCE [LARGE SCALE GENOMIC DNA]</scope>
    <source>
        <strain evidence="2 3">JEL800</strain>
    </source>
</reference>
<dbReference type="EMBL" id="MCGO01000012">
    <property type="protein sequence ID" value="ORY48139.1"/>
    <property type="molecule type" value="Genomic_DNA"/>
</dbReference>
<dbReference type="AlphaFoldDB" id="A0A1Y2CM98"/>
<protein>
    <submittedName>
        <fullName evidence="2">Uncharacterized protein</fullName>
    </submittedName>
</protein>
<organism evidence="2 3">
    <name type="scientific">Rhizoclosmatium globosum</name>
    <dbReference type="NCBI Taxonomy" id="329046"/>
    <lineage>
        <taxon>Eukaryota</taxon>
        <taxon>Fungi</taxon>
        <taxon>Fungi incertae sedis</taxon>
        <taxon>Chytridiomycota</taxon>
        <taxon>Chytridiomycota incertae sedis</taxon>
        <taxon>Chytridiomycetes</taxon>
        <taxon>Chytridiales</taxon>
        <taxon>Chytriomycetaceae</taxon>
        <taxon>Rhizoclosmatium</taxon>
    </lineage>
</organism>
<sequence>MHLATVGRTLSSSGRAKSSSASATTASNPSSLRSSTSASVASSVHVGVQAAAKSSVPMQRLLSKNNPRFNVTHQRSQIAWPVPLKKPVLPIAASTQTAAPTTPTTPVPLSPQMVAIQPFSLPGSLPLTPVVPLPVAAPKGTTIVMASKPAVLAAASKPVAAATVTAAASAASVYPPSPGPRQSTPANNGAKQGGNQGIPAAIYPSAFLVVLFAAVAKSLLDSEDHVAIDGVVYSKDDLTCAAMEVDVDQFMTDMKLMASPPIKKASKSKKPKKQPASIQVTIPPFNVSLSLMTTDQVAEFTKMFALPKLFTEKDQAVLAKILKPLTLSIESKSLLMDILAEREITINHLSGVMVLTNYLLSVIQSTLSKTSQFILPDTLRSEITFLYNYVRFCVESGQAHTLPYLFPNEYETSPNSSEITNVNVSTSVLVLRSIARVTARTAVWVLAARRSSVKAAEKPLSVEMARTKSLPAFSTNVYGIINTTPVAVRKGALAHKRVVGTGPAFVGITPDLLMGDASVDVSRVVEEEVNLGDVSVVVSGDDSFVDVEWVKSVGSSTTSSILGTDNEGSEAGTVVGERVHQRQVLLGDDLALKKDGEGASLVSRETKEEDAEEWEMFRMRQIGIPEHILRLEFDARVMARAEGKDVDAKEDELDMW</sequence>
<proteinExistence type="predicted"/>